<evidence type="ECO:0000256" key="1">
    <source>
        <dbReference type="SAM" id="MobiDB-lite"/>
    </source>
</evidence>
<dbReference type="RefSeq" id="WP_318596433.1">
    <property type="nucleotide sequence ID" value="NZ_JAWSTH010000013.1"/>
</dbReference>
<dbReference type="Proteomes" id="UP001284601">
    <property type="component" value="Unassembled WGS sequence"/>
</dbReference>
<feature type="region of interest" description="Disordered" evidence="1">
    <location>
        <begin position="23"/>
        <end position="55"/>
    </location>
</feature>
<sequence>MPSFCRHNRFAANCPICAREEAEKAGPRRTGLRSTGGHVTRKERTTSRTARSRATNNDLRVRRVARAGADGYASTLVPGIRATADAERLAEELAFAVGRLATLAAAPTGLFADVAGESDLEEATWLAFQIAYIGPLDGDDPFGAIDAVRTTWASGELPDLNGVELGPRTSHTPARGTQTIEAYRAWVARSGSQEQAFTGESVWTPARRFQRLFERLAVKGFSRDARYDLLVTLGRLGVYELSAHNLAVGGDDETTVAAKRVFGIGDTLLLERRAADLAEASELPIEALDVGLWNWARPPLRQLGGPLLPGRATLGVPDAEPDADAYTRAASALRL</sequence>
<proteinExistence type="predicted"/>
<feature type="domain" description="Alpha-glutamyl/putrescinyl thymine pyrophosphorylase clade 3" evidence="2">
    <location>
        <begin position="177"/>
        <end position="249"/>
    </location>
</feature>
<evidence type="ECO:0000259" key="2">
    <source>
        <dbReference type="Pfam" id="PF18746"/>
    </source>
</evidence>
<dbReference type="EMBL" id="JAWSTH010000013">
    <property type="protein sequence ID" value="MDW5594176.1"/>
    <property type="molecule type" value="Genomic_DNA"/>
</dbReference>
<reference evidence="4" key="1">
    <citation type="submission" date="2023-07" db="EMBL/GenBank/DDBJ databases">
        <title>Conexibacter stalactiti sp. nov., isolated from stalactites in a lava cave and emended description of the genus Conexibacter.</title>
        <authorList>
            <person name="Lee S.D."/>
        </authorList>
    </citation>
    <scope>NUCLEOTIDE SEQUENCE [LARGE SCALE GENOMIC DNA]</scope>
    <source>
        <strain evidence="4">KCTC 39840</strain>
    </source>
</reference>
<evidence type="ECO:0000313" key="4">
    <source>
        <dbReference type="Proteomes" id="UP001284601"/>
    </source>
</evidence>
<evidence type="ECO:0000313" key="3">
    <source>
        <dbReference type="EMBL" id="MDW5594176.1"/>
    </source>
</evidence>
<reference evidence="3 4" key="2">
    <citation type="submission" date="2023-10" db="EMBL/GenBank/DDBJ databases">
        <authorList>
            <person name="Han X.F."/>
        </authorList>
    </citation>
    <scope>NUCLEOTIDE SEQUENCE [LARGE SCALE GENOMIC DNA]</scope>
    <source>
        <strain evidence="3 4">KCTC 39840</strain>
    </source>
</reference>
<accession>A0ABU4HLJ8</accession>
<comment type="caution">
    <text evidence="3">The sequence shown here is derived from an EMBL/GenBank/DDBJ whole genome shotgun (WGS) entry which is preliminary data.</text>
</comment>
<keyword evidence="4" id="KW-1185">Reference proteome</keyword>
<dbReference type="Pfam" id="PF18746">
    <property type="entry name" value="aGPT-Pplase3"/>
    <property type="match status" value="1"/>
</dbReference>
<dbReference type="InterPro" id="IPR041271">
    <property type="entry name" value="AGPT-Pplase3"/>
</dbReference>
<organism evidence="3 4">
    <name type="scientific">Conexibacter stalactiti</name>
    <dbReference type="NCBI Taxonomy" id="1940611"/>
    <lineage>
        <taxon>Bacteria</taxon>
        <taxon>Bacillati</taxon>
        <taxon>Actinomycetota</taxon>
        <taxon>Thermoleophilia</taxon>
        <taxon>Solirubrobacterales</taxon>
        <taxon>Conexibacteraceae</taxon>
        <taxon>Conexibacter</taxon>
    </lineage>
</organism>
<gene>
    <name evidence="3" type="ORF">R7226_07510</name>
</gene>
<name>A0ABU4HLJ8_9ACTN</name>
<protein>
    <recommendedName>
        <fullName evidence="2">Alpha-glutamyl/putrescinyl thymine pyrophosphorylase clade 3 domain-containing protein</fullName>
    </recommendedName>
</protein>